<proteinExistence type="predicted"/>
<evidence type="ECO:0000313" key="3">
    <source>
        <dbReference type="EMBL" id="PWS31688.1"/>
    </source>
</evidence>
<sequence length="290" mass="34217">MVGVELNGRLGNQMFEYAFIYANSKEKETTYFLLKKGSPIELYKYFKLENSLFISIDRLIFNTASCKLFFSHYARGFFYAIIKKLYINNVSQIDNTEEPTLADIKRDATIYYGYFQSPLYFAGHQQGIKSLFEIKDSIISKYRTKFKFLFRKHVVAVHIRKTDYLDLEHLNLGGKDLSLPIEYFKKIISGIHSEDNFYVFLSDDIDLVKSAFSYLENSFFSKDTAINDFLHLYFAKTLIISNSSFSWWAAYLNKNEEKEIYCPKYFLGHLIKKEYPTKIYPSNWHQIEVN</sequence>
<dbReference type="EMBL" id="QGNY01000004">
    <property type="protein sequence ID" value="PWS31688.1"/>
    <property type="molecule type" value="Genomic_DNA"/>
</dbReference>
<dbReference type="CDD" id="cd11301">
    <property type="entry name" value="Fut1_Fut2_like"/>
    <property type="match status" value="1"/>
</dbReference>
<keyword evidence="4" id="KW-1185">Reference proteome</keyword>
<evidence type="ECO:0000256" key="1">
    <source>
        <dbReference type="ARBA" id="ARBA00022676"/>
    </source>
</evidence>
<dbReference type="GO" id="GO:0008107">
    <property type="term" value="F:galactoside 2-alpha-L-fucosyltransferase activity"/>
    <property type="evidence" value="ECO:0007669"/>
    <property type="project" value="InterPro"/>
</dbReference>
<evidence type="ECO:0000256" key="2">
    <source>
        <dbReference type="ARBA" id="ARBA00022679"/>
    </source>
</evidence>
<gene>
    <name evidence="3" type="ORF">DF947_13970</name>
</gene>
<keyword evidence="2" id="KW-0808">Transferase</keyword>
<dbReference type="InterPro" id="IPR002516">
    <property type="entry name" value="Glyco_trans_11"/>
</dbReference>
<dbReference type="AlphaFoldDB" id="A0A317F2H9"/>
<dbReference type="Gene3D" id="3.40.50.11350">
    <property type="match status" value="1"/>
</dbReference>
<dbReference type="Proteomes" id="UP000245391">
    <property type="component" value="Unassembled WGS sequence"/>
</dbReference>
<comment type="caution">
    <text evidence="3">The sequence shown here is derived from an EMBL/GenBank/DDBJ whole genome shotgun (WGS) entry which is preliminary data.</text>
</comment>
<reference evidence="4" key="1">
    <citation type="submission" date="2018-05" db="EMBL/GenBank/DDBJ databases">
        <title>Pedobacter paludis sp. nov., isolated from wetland soil.</title>
        <authorList>
            <person name="Zhang Y."/>
        </authorList>
    </citation>
    <scope>NUCLEOTIDE SEQUENCE [LARGE SCALE GENOMIC DNA]</scope>
    <source>
        <strain evidence="4">R-8</strain>
    </source>
</reference>
<evidence type="ECO:0000313" key="4">
    <source>
        <dbReference type="Proteomes" id="UP000245391"/>
    </source>
</evidence>
<dbReference type="RefSeq" id="WP_109930647.1">
    <property type="nucleotide sequence ID" value="NZ_QGNY01000004.1"/>
</dbReference>
<keyword evidence="1" id="KW-0328">Glycosyltransferase</keyword>
<dbReference type="Pfam" id="PF01531">
    <property type="entry name" value="Glyco_transf_11"/>
    <property type="match status" value="1"/>
</dbReference>
<organism evidence="3 4">
    <name type="scientific">Pedobacter paludis</name>
    <dbReference type="NCBI Taxonomy" id="2203212"/>
    <lineage>
        <taxon>Bacteria</taxon>
        <taxon>Pseudomonadati</taxon>
        <taxon>Bacteroidota</taxon>
        <taxon>Sphingobacteriia</taxon>
        <taxon>Sphingobacteriales</taxon>
        <taxon>Sphingobacteriaceae</taxon>
        <taxon>Pedobacter</taxon>
    </lineage>
</organism>
<accession>A0A317F2H9</accession>
<protein>
    <recommendedName>
        <fullName evidence="5">Alpha-1,2-fucosyltransferase</fullName>
    </recommendedName>
</protein>
<evidence type="ECO:0008006" key="5">
    <source>
        <dbReference type="Google" id="ProtNLM"/>
    </source>
</evidence>
<dbReference type="GO" id="GO:0005975">
    <property type="term" value="P:carbohydrate metabolic process"/>
    <property type="evidence" value="ECO:0007669"/>
    <property type="project" value="InterPro"/>
</dbReference>
<dbReference type="GO" id="GO:0016020">
    <property type="term" value="C:membrane"/>
    <property type="evidence" value="ECO:0007669"/>
    <property type="project" value="InterPro"/>
</dbReference>
<dbReference type="PANTHER" id="PTHR11927:SF9">
    <property type="entry name" value="L-FUCOSYLTRANSFERASE"/>
    <property type="match status" value="1"/>
</dbReference>
<dbReference type="OrthoDB" id="9794601at2"/>
<name>A0A317F2H9_9SPHI</name>
<dbReference type="PANTHER" id="PTHR11927">
    <property type="entry name" value="GALACTOSIDE 2-L-FUCOSYLTRANSFERASE"/>
    <property type="match status" value="1"/>
</dbReference>